<sequence length="206" mass="23974">MEKLEQWNGHSIRFVEHNDEWWAVLADIARALNLRTDKVKMRLEDDHLSRVGIKDNLGRQQEMLIVNEFGIYETIFSSRKPEAKAFKVWVFEIIKQLRQQSGLEGFQAFRMLDKEHQKNAMSVLANGLKEANKEVRPKDMIKANTIANKAVSSKYGHSKMVKKAEMTEPMLRDREQVLDETVELMLVKERYGLNFSVADTIYSKIS</sequence>
<dbReference type="AlphaFoldDB" id="A0A368UCP9"/>
<dbReference type="PANTHER" id="PTHR36180:SF2">
    <property type="entry name" value="BRO FAMILY PROTEIN"/>
    <property type="match status" value="1"/>
</dbReference>
<accession>A0A368UCP9</accession>
<evidence type="ECO:0000313" key="2">
    <source>
        <dbReference type="EMBL" id="RCW16733.1"/>
    </source>
</evidence>
<reference evidence="2 3" key="1">
    <citation type="journal article" date="2018" name="Sci. Rep.">
        <title>Network-guided genomic and metagenomic analysis of the faecal microbiota of the critically endangered kakapo.</title>
        <authorList>
            <person name="Waite D.W."/>
            <person name="Dsouza M."/>
            <person name="Sekiguchi Y."/>
            <person name="Hugenholtz P."/>
            <person name="Taylor M.W."/>
        </authorList>
    </citation>
    <scope>NUCLEOTIDE SEQUENCE [LARGE SCALE GENOMIC DNA]</scope>
    <source>
        <strain evidence="2 3">BI02</strain>
    </source>
</reference>
<protein>
    <submittedName>
        <fullName evidence="2">Phage repressor protein</fullName>
    </submittedName>
</protein>
<evidence type="ECO:0000313" key="3">
    <source>
        <dbReference type="Proteomes" id="UP000253215"/>
    </source>
</evidence>
<gene>
    <name evidence="2" type="ORF">CAC02_07045</name>
</gene>
<dbReference type="PANTHER" id="PTHR36180">
    <property type="entry name" value="DNA-BINDING PROTEIN-RELATED-RELATED"/>
    <property type="match status" value="1"/>
</dbReference>
<dbReference type="EMBL" id="NETH01000031">
    <property type="protein sequence ID" value="RCW16733.1"/>
    <property type="molecule type" value="Genomic_DNA"/>
</dbReference>
<feature type="domain" description="Bro-N" evidence="1">
    <location>
        <begin position="1"/>
        <end position="101"/>
    </location>
</feature>
<dbReference type="SMART" id="SM01040">
    <property type="entry name" value="Bro-N"/>
    <property type="match status" value="1"/>
</dbReference>
<dbReference type="PROSITE" id="PS51750">
    <property type="entry name" value="BRO_N"/>
    <property type="match status" value="1"/>
</dbReference>
<comment type="caution">
    <text evidence="2">The sequence shown here is derived from an EMBL/GenBank/DDBJ whole genome shotgun (WGS) entry which is preliminary data.</text>
</comment>
<proteinExistence type="predicted"/>
<organism evidence="2 3">
    <name type="scientific">Streptococcus gallolyticus</name>
    <dbReference type="NCBI Taxonomy" id="315405"/>
    <lineage>
        <taxon>Bacteria</taxon>
        <taxon>Bacillati</taxon>
        <taxon>Bacillota</taxon>
        <taxon>Bacilli</taxon>
        <taxon>Lactobacillales</taxon>
        <taxon>Streptococcaceae</taxon>
        <taxon>Streptococcus</taxon>
    </lineage>
</organism>
<evidence type="ECO:0000259" key="1">
    <source>
        <dbReference type="PROSITE" id="PS51750"/>
    </source>
</evidence>
<dbReference type="InterPro" id="IPR003497">
    <property type="entry name" value="BRO_N_domain"/>
</dbReference>
<name>A0A368UCP9_9STRE</name>
<dbReference type="Proteomes" id="UP000253215">
    <property type="component" value="Unassembled WGS sequence"/>
</dbReference>
<dbReference type="Pfam" id="PF02498">
    <property type="entry name" value="Bro-N"/>
    <property type="match status" value="1"/>
</dbReference>